<evidence type="ECO:0000313" key="14">
    <source>
        <dbReference type="Proteomes" id="UP000472276"/>
    </source>
</evidence>
<comment type="subcellular location">
    <subcellularLocation>
        <location evidence="1">Nucleus</location>
    </subcellularLocation>
</comment>
<evidence type="ECO:0000256" key="7">
    <source>
        <dbReference type="ARBA" id="ARBA00023125"/>
    </source>
</evidence>
<reference evidence="14" key="1">
    <citation type="submission" date="2020-03" db="EMBL/GenBank/DDBJ databases">
        <title>Evolution of repeat sequences and sex chromosomes of tilapia species revealed by chromosome-level genomes.</title>
        <authorList>
            <person name="Xu L."/>
            <person name="Tao W."/>
            <person name="Wang D."/>
            <person name="Zhou Q."/>
        </authorList>
    </citation>
    <scope>NUCLEOTIDE SEQUENCE [LARGE SCALE GENOMIC DNA]</scope>
    <source>
        <strain evidence="14">Israel</strain>
    </source>
</reference>
<evidence type="ECO:0000256" key="10">
    <source>
        <dbReference type="PROSITE-ProRule" id="PRU00042"/>
    </source>
</evidence>
<evidence type="ECO:0000256" key="11">
    <source>
        <dbReference type="SAM" id="MobiDB-lite"/>
    </source>
</evidence>
<dbReference type="GO" id="GO:0001227">
    <property type="term" value="F:DNA-binding transcription repressor activity, RNA polymerase II-specific"/>
    <property type="evidence" value="ECO:0007669"/>
    <property type="project" value="TreeGrafter"/>
</dbReference>
<feature type="domain" description="C2H2-type" evidence="12">
    <location>
        <begin position="200"/>
        <end position="227"/>
    </location>
</feature>
<reference evidence="13" key="3">
    <citation type="submission" date="2025-09" db="UniProtKB">
        <authorList>
            <consortium name="Ensembl"/>
        </authorList>
    </citation>
    <scope>IDENTIFICATION</scope>
</reference>
<organism evidence="13 14">
    <name type="scientific">Oreochromis aureus</name>
    <name type="common">Israeli tilapia</name>
    <name type="synonym">Chromis aureus</name>
    <dbReference type="NCBI Taxonomy" id="47969"/>
    <lineage>
        <taxon>Eukaryota</taxon>
        <taxon>Metazoa</taxon>
        <taxon>Chordata</taxon>
        <taxon>Craniata</taxon>
        <taxon>Vertebrata</taxon>
        <taxon>Euteleostomi</taxon>
        <taxon>Actinopterygii</taxon>
        <taxon>Neopterygii</taxon>
        <taxon>Teleostei</taxon>
        <taxon>Neoteleostei</taxon>
        <taxon>Acanthomorphata</taxon>
        <taxon>Ovalentaria</taxon>
        <taxon>Cichlomorphae</taxon>
        <taxon>Cichliformes</taxon>
        <taxon>Cichlidae</taxon>
        <taxon>African cichlids</taxon>
        <taxon>Pseudocrenilabrinae</taxon>
        <taxon>Oreochromini</taxon>
        <taxon>Oreochromis</taxon>
    </lineage>
</organism>
<keyword evidence="9" id="KW-0539">Nucleus</keyword>
<sequence>WDVTPPCASFYQKFPSVKKGVFPSHHRQSASLQGIISLLGFSVYCCRFLYLTLSNALSQGGAGDAKNSLENVHADDGPGTLSVPEVKVKCEPVEEENQEASRQSGKPGEELPLYESGQWRSTTQNETGHNSSDYLSLGQNSLSCLSESSLDSGLVVSCSSSGGFQQNHFGRGLLGYSLYRNAYNTVRRRTVKRLLFKKGFICPYCGKCFERAGHLERHKRIHTGEKPYRCEICGRRFNQKCSLKEHTKIHRRLKCSGGGILYYKVFKIILGLILQDFACEKNMYNVKW</sequence>
<evidence type="ECO:0000256" key="4">
    <source>
        <dbReference type="ARBA" id="ARBA00022771"/>
    </source>
</evidence>
<evidence type="ECO:0000256" key="2">
    <source>
        <dbReference type="ARBA" id="ARBA00022723"/>
    </source>
</evidence>
<feature type="region of interest" description="Disordered" evidence="11">
    <location>
        <begin position="62"/>
        <end position="113"/>
    </location>
</feature>
<keyword evidence="6" id="KW-0805">Transcription regulation</keyword>
<dbReference type="GO" id="GO:0000978">
    <property type="term" value="F:RNA polymerase II cis-regulatory region sequence-specific DNA binding"/>
    <property type="evidence" value="ECO:0007669"/>
    <property type="project" value="TreeGrafter"/>
</dbReference>
<evidence type="ECO:0000256" key="5">
    <source>
        <dbReference type="ARBA" id="ARBA00022833"/>
    </source>
</evidence>
<dbReference type="Gene3D" id="3.30.160.60">
    <property type="entry name" value="Classic Zinc Finger"/>
    <property type="match status" value="2"/>
</dbReference>
<dbReference type="GO" id="GO:0008270">
    <property type="term" value="F:zinc ion binding"/>
    <property type="evidence" value="ECO:0007669"/>
    <property type="project" value="UniProtKB-KW"/>
</dbReference>
<evidence type="ECO:0000256" key="8">
    <source>
        <dbReference type="ARBA" id="ARBA00023163"/>
    </source>
</evidence>
<keyword evidence="14" id="KW-1185">Reference proteome</keyword>
<dbReference type="Ensembl" id="ENSOABT00000066034.1">
    <property type="protein sequence ID" value="ENSOABP00000061439.1"/>
    <property type="gene ID" value="ENSOABG00000033399.1"/>
</dbReference>
<dbReference type="SUPFAM" id="SSF57667">
    <property type="entry name" value="beta-beta-alpha zinc fingers"/>
    <property type="match status" value="1"/>
</dbReference>
<dbReference type="PROSITE" id="PS50157">
    <property type="entry name" value="ZINC_FINGER_C2H2_2"/>
    <property type="match status" value="2"/>
</dbReference>
<keyword evidence="2" id="KW-0479">Metal-binding</keyword>
<keyword evidence="4 10" id="KW-0863">Zinc-finger</keyword>
<dbReference type="Proteomes" id="UP000472276">
    <property type="component" value="Unassembled WGS sequence"/>
</dbReference>
<keyword evidence="8" id="KW-0804">Transcription</keyword>
<evidence type="ECO:0000259" key="12">
    <source>
        <dbReference type="PROSITE" id="PS50157"/>
    </source>
</evidence>
<accession>A0AAZ1X187</accession>
<dbReference type="FunFam" id="3.30.160.60:FF:000625">
    <property type="entry name" value="Zinc finger protein 536"/>
    <property type="match status" value="1"/>
</dbReference>
<proteinExistence type="predicted"/>
<dbReference type="AlphaFoldDB" id="A0AAZ1X187"/>
<evidence type="ECO:0000256" key="9">
    <source>
        <dbReference type="ARBA" id="ARBA00023242"/>
    </source>
</evidence>
<dbReference type="Pfam" id="PF00096">
    <property type="entry name" value="zf-C2H2"/>
    <property type="match status" value="2"/>
</dbReference>
<dbReference type="GO" id="GO:0005654">
    <property type="term" value="C:nucleoplasm"/>
    <property type="evidence" value="ECO:0007669"/>
    <property type="project" value="TreeGrafter"/>
</dbReference>
<name>A0AAZ1X187_OREAU</name>
<evidence type="ECO:0000313" key="13">
    <source>
        <dbReference type="Ensembl" id="ENSOABP00000061439.1"/>
    </source>
</evidence>
<dbReference type="FunFam" id="3.30.160.60:FF:000557">
    <property type="entry name" value="zinc finger and SCAN domain-containing protein 29"/>
    <property type="match status" value="1"/>
</dbReference>
<feature type="domain" description="C2H2-type" evidence="12">
    <location>
        <begin position="228"/>
        <end position="255"/>
    </location>
</feature>
<dbReference type="PANTHER" id="PTHR24399">
    <property type="entry name" value="ZINC FINGER AND BTB DOMAIN-CONTAINING"/>
    <property type="match status" value="1"/>
</dbReference>
<protein>
    <recommendedName>
        <fullName evidence="12">C2H2-type domain-containing protein</fullName>
    </recommendedName>
</protein>
<dbReference type="SMART" id="SM00355">
    <property type="entry name" value="ZnF_C2H2"/>
    <property type="match status" value="2"/>
</dbReference>
<keyword evidence="5" id="KW-0862">Zinc</keyword>
<dbReference type="PROSITE" id="PS00028">
    <property type="entry name" value="ZINC_FINGER_C2H2_1"/>
    <property type="match status" value="2"/>
</dbReference>
<keyword evidence="7" id="KW-0238">DNA-binding</keyword>
<keyword evidence="3" id="KW-0677">Repeat</keyword>
<reference evidence="13" key="2">
    <citation type="submission" date="2025-08" db="UniProtKB">
        <authorList>
            <consortium name="Ensembl"/>
        </authorList>
    </citation>
    <scope>IDENTIFICATION</scope>
</reference>
<dbReference type="PANTHER" id="PTHR24399:SF70">
    <property type="entry name" value="C2H2-TYPE DOMAIN-CONTAINING PROTEIN"/>
    <property type="match status" value="1"/>
</dbReference>
<dbReference type="InterPro" id="IPR013087">
    <property type="entry name" value="Znf_C2H2_type"/>
</dbReference>
<dbReference type="InterPro" id="IPR036236">
    <property type="entry name" value="Znf_C2H2_sf"/>
</dbReference>
<evidence type="ECO:0000256" key="3">
    <source>
        <dbReference type="ARBA" id="ARBA00022737"/>
    </source>
</evidence>
<evidence type="ECO:0000256" key="1">
    <source>
        <dbReference type="ARBA" id="ARBA00004123"/>
    </source>
</evidence>
<evidence type="ECO:0000256" key="6">
    <source>
        <dbReference type="ARBA" id="ARBA00023015"/>
    </source>
</evidence>